<dbReference type="Proteomes" id="UP000523087">
    <property type="component" value="Unassembled WGS sequence"/>
</dbReference>
<gene>
    <name evidence="1" type="ORF">HNR31_001562</name>
</gene>
<keyword evidence="2" id="KW-1185">Reference proteome</keyword>
<organism evidence="1 2">
    <name type="scientific">Thermaerobacillus caldiproteolyticus</name>
    <dbReference type="NCBI Taxonomy" id="247480"/>
    <lineage>
        <taxon>Bacteria</taxon>
        <taxon>Bacillati</taxon>
        <taxon>Bacillota</taxon>
        <taxon>Bacilli</taxon>
        <taxon>Bacillales</taxon>
        <taxon>Anoxybacillaceae</taxon>
        <taxon>Thermaerobacillus</taxon>
    </lineage>
</organism>
<proteinExistence type="predicted"/>
<name>A0A7W0BXQ6_9BACL</name>
<comment type="caution">
    <text evidence="1">The sequence shown here is derived from an EMBL/GenBank/DDBJ whole genome shotgun (WGS) entry which is preliminary data.</text>
</comment>
<evidence type="ECO:0000313" key="2">
    <source>
        <dbReference type="Proteomes" id="UP000523087"/>
    </source>
</evidence>
<reference evidence="1 2" key="1">
    <citation type="submission" date="2020-07" db="EMBL/GenBank/DDBJ databases">
        <title>Genomic Encyclopedia of Type Strains, Phase IV (KMG-IV): sequencing the most valuable type-strain genomes for metagenomic binning, comparative biology and taxonomic classification.</title>
        <authorList>
            <person name="Goeker M."/>
        </authorList>
    </citation>
    <scope>NUCLEOTIDE SEQUENCE [LARGE SCALE GENOMIC DNA]</scope>
    <source>
        <strain evidence="1 2">DSM 15730</strain>
    </source>
</reference>
<accession>A0A7W0BXQ6</accession>
<evidence type="ECO:0000313" key="1">
    <source>
        <dbReference type="EMBL" id="MBA2874791.1"/>
    </source>
</evidence>
<protein>
    <submittedName>
        <fullName evidence="1">Uncharacterized protein</fullName>
    </submittedName>
</protein>
<dbReference type="AlphaFoldDB" id="A0A7W0BXQ6"/>
<dbReference type="EMBL" id="JACDUT010000004">
    <property type="protein sequence ID" value="MBA2874791.1"/>
    <property type="molecule type" value="Genomic_DNA"/>
</dbReference>
<dbReference type="RefSeq" id="WP_220129451.1">
    <property type="nucleotide sequence ID" value="NZ_JACDUT010000004.1"/>
</dbReference>
<sequence>MTENKNATAFEKDQQAFMHEATTDITIDGLVQPKSFNKIIYYGNRFY</sequence>